<dbReference type="InterPro" id="IPR052942">
    <property type="entry name" value="LPS_cholinephosphotransferase"/>
</dbReference>
<evidence type="ECO:0000259" key="1">
    <source>
        <dbReference type="Pfam" id="PF04991"/>
    </source>
</evidence>
<organism evidence="2">
    <name type="scientific">Streptococcus suis</name>
    <dbReference type="NCBI Taxonomy" id="1307"/>
    <lineage>
        <taxon>Bacteria</taxon>
        <taxon>Bacillati</taxon>
        <taxon>Bacillota</taxon>
        <taxon>Bacilli</taxon>
        <taxon>Lactobacillales</taxon>
        <taxon>Streptococcaceae</taxon>
        <taxon>Streptococcus</taxon>
    </lineage>
</organism>
<dbReference type="GO" id="GO:0016740">
    <property type="term" value="F:transferase activity"/>
    <property type="evidence" value="ECO:0007669"/>
    <property type="project" value="UniProtKB-KW"/>
</dbReference>
<dbReference type="InterPro" id="IPR007074">
    <property type="entry name" value="LicD/FKTN/FKRP_NTP_transf"/>
</dbReference>
<dbReference type="PANTHER" id="PTHR43404:SF2">
    <property type="entry name" value="LIPOPOLYSACCHARIDE CHOLINEPHOSPHOTRANSFERASE LICD"/>
    <property type="match status" value="1"/>
</dbReference>
<name>M1VDJ3_STRSU</name>
<feature type="domain" description="LicD/FKTN/FKRP nucleotidyltransferase" evidence="1">
    <location>
        <begin position="44"/>
        <end position="148"/>
    </location>
</feature>
<reference evidence="2" key="1">
    <citation type="journal article" date="2013" name="Appl. Environ. Microbiol.">
        <title>Genetic analysis of capsular polysaccharide synthesis gene clusters from all serotypes of Streptococcus suis: potential mechanisms for generation of capsular variation.</title>
        <authorList>
            <person name="Okura M."/>
            <person name="Takamatsu D."/>
            <person name="Maruyama F."/>
            <person name="Nozawa T."/>
            <person name="Nakagawa I."/>
            <person name="Osaki M."/>
            <person name="Sekizaki T."/>
            <person name="Gottschalk M."/>
            <person name="Kumagai Y."/>
            <person name="Hamada S."/>
        </authorList>
    </citation>
    <scope>NUCLEOTIDE SEQUENCE</scope>
    <source>
        <strain evidence="2">86-5192</strain>
    </source>
</reference>
<proteinExistence type="predicted"/>
<evidence type="ECO:0000313" key="2">
    <source>
        <dbReference type="EMBL" id="BAM94795.1"/>
    </source>
</evidence>
<dbReference type="AlphaFoldDB" id="M1VDJ3"/>
<dbReference type="PANTHER" id="PTHR43404">
    <property type="entry name" value="LIPOPOLYSACCHARIDE CHOLINEPHOSPHOTRANSFERASE LICD"/>
    <property type="match status" value="1"/>
</dbReference>
<dbReference type="EMBL" id="AB737826">
    <property type="protein sequence ID" value="BAM94795.1"/>
    <property type="molecule type" value="Genomic_DNA"/>
</dbReference>
<protein>
    <submittedName>
        <fullName evidence="2">LicD-family phosphotransferase</fullName>
    </submittedName>
</protein>
<dbReference type="Pfam" id="PF04991">
    <property type="entry name" value="LicD"/>
    <property type="match status" value="1"/>
</dbReference>
<sequence length="272" mass="32114">MKNRVFNTGETPEDLKRIYNYDGSTLRKAQLRMIEMLSFLDNICKENNITYFLAFGTLLGAKRHGGFIPWDDDMDVFISSSELKRLRKIINNGDYQFVIQDNKIDKGFVRYYNVLRDLNSEYIKDEFVHNQRKYRGVQIDLFPYDYGVMESGKKLIGMTMGFNEKFLLGKYPFLCSLFFKIVRNFIIPLFRFFSKFRGKKYISLGYEGVSLGYTYLAEDIFPLGKIEFEGLTVPVPNKIEKILVVDYGKNYDFLPDIDDRNQHRVLDIKFYK</sequence>
<dbReference type="GO" id="GO:0009100">
    <property type="term" value="P:glycoprotein metabolic process"/>
    <property type="evidence" value="ECO:0007669"/>
    <property type="project" value="UniProtKB-ARBA"/>
</dbReference>
<keyword evidence="2" id="KW-0808">Transferase</keyword>
<gene>
    <name evidence="2" type="primary">cps20L</name>
</gene>
<accession>M1VDJ3</accession>